<dbReference type="EMBL" id="FOFR01000018">
    <property type="protein sequence ID" value="SER95717.1"/>
    <property type="molecule type" value="Genomic_DNA"/>
</dbReference>
<organism evidence="2 3">
    <name type="scientific">Lentzea xinjiangensis</name>
    <dbReference type="NCBI Taxonomy" id="402600"/>
    <lineage>
        <taxon>Bacteria</taxon>
        <taxon>Bacillati</taxon>
        <taxon>Actinomycetota</taxon>
        <taxon>Actinomycetes</taxon>
        <taxon>Pseudonocardiales</taxon>
        <taxon>Pseudonocardiaceae</taxon>
        <taxon>Lentzea</taxon>
    </lineage>
</organism>
<sequence>MSWFSKSKPEPQDNDNTTDTWHVKTVLSTKPGHRVLRKERCDCAHGQASGQCMAYETPSS</sequence>
<keyword evidence="3" id="KW-1185">Reference proteome</keyword>
<name>A0A1H9TFA8_9PSEU</name>
<dbReference type="AlphaFoldDB" id="A0A1H9TFA8"/>
<dbReference type="Proteomes" id="UP000199352">
    <property type="component" value="Unassembled WGS sequence"/>
</dbReference>
<dbReference type="RefSeq" id="WP_089957406.1">
    <property type="nucleotide sequence ID" value="NZ_FOFR01000018.1"/>
</dbReference>
<evidence type="ECO:0000256" key="1">
    <source>
        <dbReference type="SAM" id="MobiDB-lite"/>
    </source>
</evidence>
<evidence type="ECO:0000313" key="3">
    <source>
        <dbReference type="Proteomes" id="UP000199352"/>
    </source>
</evidence>
<dbReference type="STRING" id="402600.SAMN05216188_11880"/>
<reference evidence="3" key="1">
    <citation type="submission" date="2016-10" db="EMBL/GenBank/DDBJ databases">
        <authorList>
            <person name="Varghese N."/>
            <person name="Submissions S."/>
        </authorList>
    </citation>
    <scope>NUCLEOTIDE SEQUENCE [LARGE SCALE GENOMIC DNA]</scope>
    <source>
        <strain evidence="3">CGMCC 4.3525</strain>
    </source>
</reference>
<protein>
    <submittedName>
        <fullName evidence="2">Uncharacterized protein</fullName>
    </submittedName>
</protein>
<accession>A0A1H9TFA8</accession>
<gene>
    <name evidence="2" type="ORF">SAMN05216188_11880</name>
</gene>
<proteinExistence type="predicted"/>
<feature type="region of interest" description="Disordered" evidence="1">
    <location>
        <begin position="1"/>
        <end position="21"/>
    </location>
</feature>
<evidence type="ECO:0000313" key="2">
    <source>
        <dbReference type="EMBL" id="SER95717.1"/>
    </source>
</evidence>